<dbReference type="CDD" id="cd00086">
    <property type="entry name" value="homeodomain"/>
    <property type="match status" value="1"/>
</dbReference>
<evidence type="ECO:0000256" key="19">
    <source>
        <dbReference type="RuleBase" id="RU361129"/>
    </source>
</evidence>
<dbReference type="Gene3D" id="1.10.260.40">
    <property type="entry name" value="lambda repressor-like DNA-binding domains"/>
    <property type="match status" value="3"/>
</dbReference>
<keyword evidence="25" id="KW-1185">Reference proteome</keyword>
<dbReference type="Pfam" id="PF25398">
    <property type="entry name" value="CUX1_N"/>
    <property type="match status" value="1"/>
</dbReference>
<evidence type="ECO:0000256" key="6">
    <source>
        <dbReference type="ARBA" id="ARBA00022692"/>
    </source>
</evidence>
<feature type="region of interest" description="Disordered" evidence="21">
    <location>
        <begin position="904"/>
        <end position="932"/>
    </location>
</feature>
<feature type="compositionally biased region" description="Basic and acidic residues" evidence="21">
    <location>
        <begin position="1191"/>
        <end position="1218"/>
    </location>
</feature>
<evidence type="ECO:0000259" key="23">
    <source>
        <dbReference type="PROSITE" id="PS50071"/>
    </source>
</evidence>
<sequence length="1593" mass="177793">MAAGSATSMLEYWKQFDLHQFQKELDSTATELANRQDESDQSRKRLIEQSREFKKNTPEDIRKAVAPLLKSFQAEVDNLSKRSKAAEASFLSVYKKLIDIPDPVPVLEHSQALQKKVQRAQDVEVENEKLRETLEEYNKEFAEVKNQEVTIKQLREKLRETEEKMESLAQGRAKEKEKELQRAFAEKERQLQETQMSVATKLGEAEHKSTTLQSALDSTNAELFELRSKYDELNSAKSDEMDMIMTDLERANQRAATAEREVETLKEQLKSANESLHLANQMQKAPTMEQAIDIITRSSLEVEVAAKEREVAQLVEDVQRLQSTLASLRESTSSQIAKLEDEVHKKTLAFKTLEEKLQTQKDYEEIKRELSIMKSTEFGQREESSDNEDTDGKSLEVLLLEKNRSLQSENTTLKMSNSQLTGSSGRSLEPAGMVGLSALDQQNVLAFTTMLGEEIAASFQNGAVNHDKNSQDGKQAASSNGNSSRVVVLPANVPLVGANVTTATASSGTDDLDTWEIARQVKDLLLHNNIGQKVFGQHVLGMSQGSVSEILSKPKHWSRLTSKGREPFIKMYSWLQDKENIAKLKAAEGRDRGVYDPVRPNPSESDAAIAMILERARQEMAAQQARARIPPPLPLSPLTRISPVPSSPLTTSIPQHMSPLLPSSPTLAQSTELQLPRHPPISVASMKDSLHVTPSHTVVASTSVVSTAPTATKSTLNSAETILPVSSARQISSISAMSSRLMSVAATRSLSPEPVPSYTTIANFAGMSHPSLPTISSLNKPPRTVPPPLTSDQYQKFNDIDTMDLTRKIKDTLARLAIGQKVFGEKVLGLSQGSVSDMLAHPKPWSKLTQKGKEPFIRMQLWLEEVEHTGGDAMGMTSIRNNTPRLTEPRPEMVLPSLPTTCSSRLASTSPPVTVATPKHVPPPVNKRVPPESKPMTIQELVALSPDLDTYAITKRVKEVLMENNIGQRLFGETILGLTQGSVSDLLSRPKPWHKLSLKGREPFVRMHLWLSNPEAIAQVKAIKEEAKAHRRRHSTSSLSDSNSYDGPHHKKQRVVLSPEEKEALRKAYEQEPYPSPSTIEYLAAKLNLRPCTVTNWFHNYRSRLRRGSFNETHHQQEQQHQQQLQAAISELHQQQLQMLTINLPATPNDLPTMVVINQDGALNLSSRDSAPSLSETVVVATAGNGQNQEHSVKTEAREWDSRSRDNGLGLAERHGSENSETVVCKTEVDSWSDTEEMEVEESNSHSSQEMILPTAKQVVAVGRVDNPSPGSPADLTPLVSINQDGVLNLSSREDADDSSQGSQITAVKRLENSIKEEEEMDQTNRYTHTIMLIDMLAPLPTAQFNDLQGQYTEAVSTMQGQKQLITKLEADLASVNTISTLYRGEGEGSASPNITSELVAEATREATAKSQDGAPSSTESLLSIVSSQRERFRLRNQELEGENRQQQQHVQMLQNELDNLRSDNVKLYEKIKFLQSYPTKAMTATDDTESRYSSQYEERLDPFSSFSRKERQRKYMNMSPYDKATLSMGRVILSNKIARTITFFYTLFLHCLVFLVLYKLAYTESCKRDSAADCYQKFAEHMQQFHEDPHQG</sequence>
<gene>
    <name evidence="26" type="primary">LOC109462752</name>
</gene>
<dbReference type="InterPro" id="IPR001356">
    <property type="entry name" value="HD"/>
</dbReference>
<dbReference type="Proteomes" id="UP000515135">
    <property type="component" value="Unplaced"/>
</dbReference>
<feature type="transmembrane region" description="Helical" evidence="22">
    <location>
        <begin position="1538"/>
        <end position="1559"/>
    </location>
</feature>
<feature type="region of interest" description="Disordered" evidence="21">
    <location>
        <begin position="621"/>
        <end position="673"/>
    </location>
</feature>
<keyword evidence="9 19" id="KW-0805">Transcription regulation</keyword>
<keyword evidence="11 20" id="KW-0175">Coiled coil</keyword>
<dbReference type="Gene3D" id="1.10.10.60">
    <property type="entry name" value="Homeodomain-like"/>
    <property type="match status" value="1"/>
</dbReference>
<keyword evidence="10" id="KW-0333">Golgi apparatus</keyword>
<proteinExistence type="inferred from homology"/>
<reference evidence="26" key="1">
    <citation type="submission" date="2025-08" db="UniProtKB">
        <authorList>
            <consortium name="RefSeq"/>
        </authorList>
    </citation>
    <scope>IDENTIFICATION</scope>
    <source>
        <tissue evidence="26">Gonad</tissue>
    </source>
</reference>
<feature type="compositionally biased region" description="Polar residues" evidence="21">
    <location>
        <begin position="647"/>
        <end position="673"/>
    </location>
</feature>
<evidence type="ECO:0000256" key="1">
    <source>
        <dbReference type="ARBA" id="ARBA00004123"/>
    </source>
</evidence>
<dbReference type="GO" id="GO:0003677">
    <property type="term" value="F:DNA binding"/>
    <property type="evidence" value="ECO:0007669"/>
    <property type="project" value="UniProtKB-UniRule"/>
</dbReference>
<dbReference type="InterPro" id="IPR009057">
    <property type="entry name" value="Homeodomain-like_sf"/>
</dbReference>
<keyword evidence="15 19" id="KW-0804">Transcription</keyword>
<feature type="domain" description="CUT" evidence="24">
    <location>
        <begin position="503"/>
        <end position="590"/>
    </location>
</feature>
<evidence type="ECO:0000256" key="13">
    <source>
        <dbReference type="ARBA" id="ARBA00023136"/>
    </source>
</evidence>
<dbReference type="GO" id="GO:0000981">
    <property type="term" value="F:DNA-binding transcription factor activity, RNA polymerase II-specific"/>
    <property type="evidence" value="ECO:0007669"/>
    <property type="project" value="InterPro"/>
</dbReference>
<protein>
    <recommendedName>
        <fullName evidence="19">Homeobox protein cut-like</fullName>
    </recommendedName>
</protein>
<dbReference type="PANTHER" id="PTHR14043">
    <property type="entry name" value="CCAAT DISPLACEMENT PROTEIN-RELATED"/>
    <property type="match status" value="1"/>
</dbReference>
<dbReference type="Pfam" id="PF00046">
    <property type="entry name" value="Homeodomain"/>
    <property type="match status" value="1"/>
</dbReference>
<dbReference type="FunFam" id="1.10.260.40:FF:000004">
    <property type="entry name" value="Cut-like homeobox 1a"/>
    <property type="match status" value="1"/>
</dbReference>
<evidence type="ECO:0000256" key="11">
    <source>
        <dbReference type="ARBA" id="ARBA00023054"/>
    </source>
</evidence>
<evidence type="ECO:0000256" key="21">
    <source>
        <dbReference type="SAM" id="MobiDB-lite"/>
    </source>
</evidence>
<feature type="region of interest" description="Disordered" evidence="21">
    <location>
        <begin position="1184"/>
        <end position="1224"/>
    </location>
</feature>
<comment type="similarity">
    <text evidence="3">Belongs to the CASP family.</text>
</comment>
<evidence type="ECO:0000256" key="14">
    <source>
        <dbReference type="ARBA" id="ARBA00023155"/>
    </source>
</evidence>
<organism evidence="25 26">
    <name type="scientific">Branchiostoma belcheri</name>
    <name type="common">Amphioxus</name>
    <dbReference type="NCBI Taxonomy" id="7741"/>
    <lineage>
        <taxon>Eukaryota</taxon>
        <taxon>Metazoa</taxon>
        <taxon>Chordata</taxon>
        <taxon>Cephalochordata</taxon>
        <taxon>Leptocardii</taxon>
        <taxon>Amphioxiformes</taxon>
        <taxon>Branchiostomatidae</taxon>
        <taxon>Branchiostoma</taxon>
    </lineage>
</organism>
<evidence type="ECO:0000256" key="2">
    <source>
        <dbReference type="ARBA" id="ARBA00004409"/>
    </source>
</evidence>
<dbReference type="OrthoDB" id="10257567at2759"/>
<evidence type="ECO:0000256" key="4">
    <source>
        <dbReference type="ARBA" id="ARBA00008190"/>
    </source>
</evidence>
<keyword evidence="12 17" id="KW-0238">DNA-binding</keyword>
<evidence type="ECO:0000256" key="12">
    <source>
        <dbReference type="ARBA" id="ARBA00023125"/>
    </source>
</evidence>
<dbReference type="PANTHER" id="PTHR14043:SF2">
    <property type="entry name" value="HOMEOBOX PROTEIN CUT"/>
    <property type="match status" value="1"/>
</dbReference>
<evidence type="ECO:0000256" key="20">
    <source>
        <dbReference type="SAM" id="Coils"/>
    </source>
</evidence>
<evidence type="ECO:0000256" key="18">
    <source>
        <dbReference type="RuleBase" id="RU000682"/>
    </source>
</evidence>
<keyword evidence="7" id="KW-0677">Repeat</keyword>
<keyword evidence="8 22" id="KW-1133">Transmembrane helix</keyword>
<feature type="region of interest" description="Disordered" evidence="21">
    <location>
        <begin position="464"/>
        <end position="483"/>
    </location>
</feature>
<dbReference type="InterPro" id="IPR003350">
    <property type="entry name" value="CUT_dom"/>
</dbReference>
<feature type="compositionally biased region" description="Polar residues" evidence="21">
    <location>
        <begin position="472"/>
        <end position="483"/>
    </location>
</feature>
<dbReference type="InterPro" id="IPR010982">
    <property type="entry name" value="Lambda_DNA-bd_dom_sf"/>
</dbReference>
<evidence type="ECO:0000256" key="16">
    <source>
        <dbReference type="ARBA" id="ARBA00023242"/>
    </source>
</evidence>
<dbReference type="InterPro" id="IPR017970">
    <property type="entry name" value="Homeobox_CS"/>
</dbReference>
<feature type="domain" description="CUT" evidence="24">
    <location>
        <begin position="791"/>
        <end position="878"/>
    </location>
</feature>
<evidence type="ECO:0000256" key="8">
    <source>
        <dbReference type="ARBA" id="ARBA00022989"/>
    </source>
</evidence>
<feature type="domain" description="Homeobox" evidence="23">
    <location>
        <begin position="1048"/>
        <end position="1108"/>
    </location>
</feature>
<evidence type="ECO:0000256" key="5">
    <source>
        <dbReference type="ARBA" id="ARBA00022448"/>
    </source>
</evidence>
<dbReference type="GO" id="GO:0006891">
    <property type="term" value="P:intra-Golgi vesicle-mediated transport"/>
    <property type="evidence" value="ECO:0007669"/>
    <property type="project" value="InterPro"/>
</dbReference>
<dbReference type="SUPFAM" id="SSF46689">
    <property type="entry name" value="Homeodomain-like"/>
    <property type="match status" value="1"/>
</dbReference>
<dbReference type="Pfam" id="PF08172">
    <property type="entry name" value="CASP_C"/>
    <property type="match status" value="1"/>
</dbReference>
<evidence type="ECO:0000256" key="3">
    <source>
        <dbReference type="ARBA" id="ARBA00006415"/>
    </source>
</evidence>
<dbReference type="PROSITE" id="PS50071">
    <property type="entry name" value="HOMEOBOX_2"/>
    <property type="match status" value="1"/>
</dbReference>
<dbReference type="GO" id="GO:0005634">
    <property type="term" value="C:nucleus"/>
    <property type="evidence" value="ECO:0007669"/>
    <property type="project" value="UniProtKB-SubCell"/>
</dbReference>
<dbReference type="GeneID" id="109462752"/>
<dbReference type="GO" id="GO:0000139">
    <property type="term" value="C:Golgi membrane"/>
    <property type="evidence" value="ECO:0007669"/>
    <property type="project" value="UniProtKB-SubCell"/>
</dbReference>
<evidence type="ECO:0000256" key="17">
    <source>
        <dbReference type="PROSITE-ProRule" id="PRU00108"/>
    </source>
</evidence>
<comment type="subcellular location">
    <subcellularLocation>
        <location evidence="2">Golgi apparatus membrane</location>
        <topology evidence="2">Single-pass type IV membrane protein</topology>
    </subcellularLocation>
    <subcellularLocation>
        <location evidence="1 17 18">Nucleus</location>
    </subcellularLocation>
</comment>
<keyword evidence="13 22" id="KW-0472">Membrane</keyword>
<dbReference type="RefSeq" id="XP_019614899.1">
    <property type="nucleotide sequence ID" value="XM_019759340.1"/>
</dbReference>
<evidence type="ECO:0000259" key="24">
    <source>
        <dbReference type="PROSITE" id="PS51042"/>
    </source>
</evidence>
<feature type="coiled-coil region" evidence="20">
    <location>
        <begin position="1430"/>
        <end position="1471"/>
    </location>
</feature>
<keyword evidence="5" id="KW-0813">Transport</keyword>
<dbReference type="InterPro" id="IPR057476">
    <property type="entry name" value="Cux_N"/>
</dbReference>
<feature type="DNA-binding region" description="Homeobox" evidence="17">
    <location>
        <begin position="1050"/>
        <end position="1109"/>
    </location>
</feature>
<evidence type="ECO:0000313" key="25">
    <source>
        <dbReference type="Proteomes" id="UP000515135"/>
    </source>
</evidence>
<dbReference type="PROSITE" id="PS00027">
    <property type="entry name" value="HOMEOBOX_1"/>
    <property type="match status" value="1"/>
</dbReference>
<comment type="similarity">
    <text evidence="4 19">Belongs to the CUT homeobox family.</text>
</comment>
<evidence type="ECO:0000256" key="9">
    <source>
        <dbReference type="ARBA" id="ARBA00023015"/>
    </source>
</evidence>
<evidence type="ECO:0000256" key="10">
    <source>
        <dbReference type="ARBA" id="ARBA00023034"/>
    </source>
</evidence>
<dbReference type="InterPro" id="IPR012955">
    <property type="entry name" value="CASP_C"/>
</dbReference>
<feature type="region of interest" description="Disordered" evidence="21">
    <location>
        <begin position="1024"/>
        <end position="1057"/>
    </location>
</feature>
<dbReference type="SUPFAM" id="SSF47413">
    <property type="entry name" value="lambda repressor-like DNA-binding domains"/>
    <property type="match status" value="3"/>
</dbReference>
<dbReference type="SMART" id="SM01109">
    <property type="entry name" value="CUT"/>
    <property type="match status" value="3"/>
</dbReference>
<evidence type="ECO:0000256" key="7">
    <source>
        <dbReference type="ARBA" id="ARBA00022737"/>
    </source>
</evidence>
<feature type="compositionally biased region" description="Basic and acidic residues" evidence="21">
    <location>
        <begin position="34"/>
        <end position="56"/>
    </location>
</feature>
<feature type="region of interest" description="Disordered" evidence="21">
    <location>
        <begin position="31"/>
        <end position="56"/>
    </location>
</feature>
<feature type="domain" description="CUT" evidence="24">
    <location>
        <begin position="939"/>
        <end position="1026"/>
    </location>
</feature>
<keyword evidence="16 17" id="KW-0539">Nucleus</keyword>
<evidence type="ECO:0000256" key="15">
    <source>
        <dbReference type="ARBA" id="ARBA00023163"/>
    </source>
</evidence>
<dbReference type="SMART" id="SM00389">
    <property type="entry name" value="HOX"/>
    <property type="match status" value="1"/>
</dbReference>
<dbReference type="PROSITE" id="PS51042">
    <property type="entry name" value="CUT"/>
    <property type="match status" value="3"/>
</dbReference>
<dbReference type="Pfam" id="PF02376">
    <property type="entry name" value="CUT"/>
    <property type="match status" value="3"/>
</dbReference>
<name>A0A6P4XWI3_BRABE</name>
<evidence type="ECO:0000313" key="26">
    <source>
        <dbReference type="RefSeq" id="XP_019614899.1"/>
    </source>
</evidence>
<keyword evidence="14 17" id="KW-0371">Homeobox</keyword>
<feature type="coiled-coil region" evidence="20">
    <location>
        <begin position="113"/>
        <end position="356"/>
    </location>
</feature>
<evidence type="ECO:0000256" key="22">
    <source>
        <dbReference type="SAM" id="Phobius"/>
    </source>
</evidence>
<accession>A0A6P4XWI3</accession>
<keyword evidence="6 22" id="KW-0812">Transmembrane</keyword>